<evidence type="ECO:0000313" key="11">
    <source>
        <dbReference type="EMBL" id="MFC0672607.1"/>
    </source>
</evidence>
<proteinExistence type="inferred from homology"/>
<evidence type="ECO:0000256" key="6">
    <source>
        <dbReference type="PIRNR" id="PIRNR001084"/>
    </source>
</evidence>
<reference evidence="11 12" key="1">
    <citation type="submission" date="2024-09" db="EMBL/GenBank/DDBJ databases">
        <authorList>
            <person name="Sun Q."/>
            <person name="Mori K."/>
        </authorList>
    </citation>
    <scope>NUCLEOTIDE SEQUENCE [LARGE SCALE GENOMIC DNA]</scope>
    <source>
        <strain evidence="11 12">CICC 10874</strain>
    </source>
</reference>
<feature type="region of interest" description="Disordered" evidence="7">
    <location>
        <begin position="1"/>
        <end position="26"/>
    </location>
</feature>
<keyword evidence="12" id="KW-1185">Reference proteome</keyword>
<dbReference type="Gene3D" id="3.20.20.80">
    <property type="entry name" value="Glycosidases"/>
    <property type="match status" value="1"/>
</dbReference>
<dbReference type="InterPro" id="IPR013529">
    <property type="entry name" value="Glyco_hydro_42_N"/>
</dbReference>
<dbReference type="InterPro" id="IPR029062">
    <property type="entry name" value="Class_I_gatase-like"/>
</dbReference>
<sequence length="701" mass="75769">MSGAPLARRGAPEEQRGGGIGRDGGSRFEPQALLYGGDWSPEQWPRETWREDIELMRRAHVNTVTLGVFSWASLEPAEGVYETGWLDEVIGLLTDAGIGFLLATPTASPPPWFSLAHPDALPVRPDGVRLTHGSRDTYAISSPAYRAASRAIARMLAERYGAHPGLRGWHLHNEYGTLDHGPHAAAAFRRWLRERYGTLTALNEAWWTRFWSQGYSSFEQIEPPRATQYLPNPAQQIDFRRFSSDEMLAAMVEQREEIREAGSPAPVTTNFMLPTWNHLEQWSWAREQDVVSLDHYPDAIGDEAAIHIAYGADLSRSWSGGPWMLMEQNGRGARIGDRTYAKTPAQMIRHSLGYVARGAQSSLFFQWRASAGGSEQWHGALVPHAGADSRAFATTVRLGEILAAISPVAALPAQGRLVEAEVGIVWHADGWWALETPHLPSDALSYPEELRATHRALWRGGIPVDMVEPGADARAYRLLIIPTLYPLAPAQAAWLDEYVRAGGTLVVGPLTGMSDAHLRVITGGYPGMLRDLLGVRVEEIHPLAPGEPQELSDGSVVEEWTELLRTVDARALATYTHGELASLPAITSVARGAGRALYVSARLAQESRDALLQGLAAQLGIAPTLPGAAEAGLEAVRRRSAGADHLFLLHHGDAPVRVAAEGTDLITGASAASGLEIAAGGVAVLALASGADARLIPSQAG</sequence>
<evidence type="ECO:0000259" key="9">
    <source>
        <dbReference type="Pfam" id="PF08532"/>
    </source>
</evidence>
<dbReference type="PIRSF" id="PIRSF001084">
    <property type="entry name" value="B-galactosidase"/>
    <property type="match status" value="1"/>
</dbReference>
<feature type="domain" description="Beta-galactosidase trimerisation" evidence="9">
    <location>
        <begin position="420"/>
        <end position="621"/>
    </location>
</feature>
<dbReference type="EC" id="3.2.1.23" evidence="3 6"/>
<dbReference type="InterPro" id="IPR003476">
    <property type="entry name" value="Glyco_hydro_42"/>
</dbReference>
<keyword evidence="5 6" id="KW-0326">Glycosidase</keyword>
<name>A0ABV6R6K0_9MICO</name>
<dbReference type="Pfam" id="PF08532">
    <property type="entry name" value="Glyco_hydro_42M"/>
    <property type="match status" value="1"/>
</dbReference>
<dbReference type="Pfam" id="PF08533">
    <property type="entry name" value="Glyco_hydro_42C"/>
    <property type="match status" value="1"/>
</dbReference>
<evidence type="ECO:0000259" key="8">
    <source>
        <dbReference type="Pfam" id="PF02449"/>
    </source>
</evidence>
<evidence type="ECO:0000256" key="1">
    <source>
        <dbReference type="ARBA" id="ARBA00001412"/>
    </source>
</evidence>
<protein>
    <recommendedName>
        <fullName evidence="3 6">Beta-galactosidase</fullName>
        <shortName evidence="6">Beta-gal</shortName>
        <ecNumber evidence="3 6">3.2.1.23</ecNumber>
    </recommendedName>
</protein>
<dbReference type="InterPro" id="IPR013739">
    <property type="entry name" value="Beta_galactosidase_C"/>
</dbReference>
<evidence type="ECO:0000256" key="3">
    <source>
        <dbReference type="ARBA" id="ARBA00012756"/>
    </source>
</evidence>
<dbReference type="SUPFAM" id="SSF52317">
    <property type="entry name" value="Class I glutamine amidotransferase-like"/>
    <property type="match status" value="1"/>
</dbReference>
<evidence type="ECO:0000313" key="12">
    <source>
        <dbReference type="Proteomes" id="UP001589793"/>
    </source>
</evidence>
<dbReference type="InterPro" id="IPR013780">
    <property type="entry name" value="Glyco_hydro_b"/>
</dbReference>
<feature type="domain" description="Glycoside hydrolase family 42 N-terminal" evidence="8">
    <location>
        <begin position="38"/>
        <end position="404"/>
    </location>
</feature>
<comment type="caution">
    <text evidence="11">The sequence shown here is derived from an EMBL/GenBank/DDBJ whole genome shotgun (WGS) entry which is preliminary data.</text>
</comment>
<dbReference type="Proteomes" id="UP001589793">
    <property type="component" value="Unassembled WGS sequence"/>
</dbReference>
<comment type="similarity">
    <text evidence="2 6">Belongs to the glycosyl hydrolase 42 family.</text>
</comment>
<comment type="catalytic activity">
    <reaction evidence="1 6">
        <text>Hydrolysis of terminal non-reducing beta-D-galactose residues in beta-D-galactosides.</text>
        <dbReference type="EC" id="3.2.1.23"/>
    </reaction>
</comment>
<dbReference type="PANTHER" id="PTHR36447:SF1">
    <property type="entry name" value="BETA-GALACTOSIDASE GANA"/>
    <property type="match status" value="1"/>
</dbReference>
<feature type="domain" description="Beta-galactosidase C-terminal" evidence="10">
    <location>
        <begin position="632"/>
        <end position="685"/>
    </location>
</feature>
<dbReference type="SUPFAM" id="SSF51445">
    <property type="entry name" value="(Trans)glycosidases"/>
    <property type="match status" value="1"/>
</dbReference>
<dbReference type="Gene3D" id="2.60.40.1180">
    <property type="entry name" value="Golgi alpha-mannosidase II"/>
    <property type="match status" value="1"/>
</dbReference>
<dbReference type="PANTHER" id="PTHR36447">
    <property type="entry name" value="BETA-GALACTOSIDASE GANA"/>
    <property type="match status" value="1"/>
</dbReference>
<dbReference type="InterPro" id="IPR017853">
    <property type="entry name" value="GH"/>
</dbReference>
<keyword evidence="4 6" id="KW-0378">Hydrolase</keyword>
<gene>
    <name evidence="11" type="ORF">ACFFF6_01410</name>
</gene>
<dbReference type="CDD" id="cd03143">
    <property type="entry name" value="A4_beta-galactosidase_middle_domain"/>
    <property type="match status" value="1"/>
</dbReference>
<dbReference type="InterPro" id="IPR013738">
    <property type="entry name" value="Beta_galactosidase_Trimer"/>
</dbReference>
<evidence type="ECO:0000256" key="4">
    <source>
        <dbReference type="ARBA" id="ARBA00022801"/>
    </source>
</evidence>
<dbReference type="GO" id="GO:0004565">
    <property type="term" value="F:beta-galactosidase activity"/>
    <property type="evidence" value="ECO:0007669"/>
    <property type="project" value="UniProtKB-EC"/>
</dbReference>
<evidence type="ECO:0000256" key="7">
    <source>
        <dbReference type="SAM" id="MobiDB-lite"/>
    </source>
</evidence>
<evidence type="ECO:0000256" key="5">
    <source>
        <dbReference type="ARBA" id="ARBA00023295"/>
    </source>
</evidence>
<evidence type="ECO:0000256" key="2">
    <source>
        <dbReference type="ARBA" id="ARBA00005940"/>
    </source>
</evidence>
<dbReference type="Gene3D" id="3.40.50.880">
    <property type="match status" value="1"/>
</dbReference>
<dbReference type="RefSeq" id="WP_376977516.1">
    <property type="nucleotide sequence ID" value="NZ_JBHLSV010000001.1"/>
</dbReference>
<evidence type="ECO:0000259" key="10">
    <source>
        <dbReference type="Pfam" id="PF08533"/>
    </source>
</evidence>
<dbReference type="Pfam" id="PF02449">
    <property type="entry name" value="Glyco_hydro_42"/>
    <property type="match status" value="1"/>
</dbReference>
<dbReference type="EMBL" id="JBHLSV010000001">
    <property type="protein sequence ID" value="MFC0672607.1"/>
    <property type="molecule type" value="Genomic_DNA"/>
</dbReference>
<accession>A0ABV6R6K0</accession>
<organism evidence="11 12">
    <name type="scientific">Brachybacterium hainanense</name>
    <dbReference type="NCBI Taxonomy" id="1541174"/>
    <lineage>
        <taxon>Bacteria</taxon>
        <taxon>Bacillati</taxon>
        <taxon>Actinomycetota</taxon>
        <taxon>Actinomycetes</taxon>
        <taxon>Micrococcales</taxon>
        <taxon>Dermabacteraceae</taxon>
        <taxon>Brachybacterium</taxon>
    </lineage>
</organism>